<dbReference type="EMBL" id="JBHSQN010000013">
    <property type="protein sequence ID" value="MFC6013095.1"/>
    <property type="molecule type" value="Genomic_DNA"/>
</dbReference>
<accession>A0ABW1JVE0</accession>
<evidence type="ECO:0000313" key="3">
    <source>
        <dbReference type="Proteomes" id="UP001596223"/>
    </source>
</evidence>
<protein>
    <submittedName>
        <fullName evidence="2">Type I-U CRISPR-associated protein Csb2</fullName>
    </submittedName>
</protein>
<gene>
    <name evidence="2" type="primary">csb2</name>
    <name evidence="2" type="ORF">ACFP3H_18715</name>
</gene>
<name>A0ABW1JVE0_9NOCA</name>
<dbReference type="RefSeq" id="WP_378607792.1">
    <property type="nucleotide sequence ID" value="NZ_JBHSQN010000013.1"/>
</dbReference>
<dbReference type="InterPro" id="IPR019089">
    <property type="entry name" value="Cas_GSU0054"/>
</dbReference>
<reference evidence="3" key="1">
    <citation type="journal article" date="2019" name="Int. J. Syst. Evol. Microbiol.">
        <title>The Global Catalogue of Microorganisms (GCM) 10K type strain sequencing project: providing services to taxonomists for standard genome sequencing and annotation.</title>
        <authorList>
            <consortium name="The Broad Institute Genomics Platform"/>
            <consortium name="The Broad Institute Genome Sequencing Center for Infectious Disease"/>
            <person name="Wu L."/>
            <person name="Ma J."/>
        </authorList>
    </citation>
    <scope>NUCLEOTIDE SEQUENCE [LARGE SCALE GENOMIC DNA]</scope>
    <source>
        <strain evidence="3">CCUG 36956</strain>
    </source>
</reference>
<sequence length="524" mass="55843">MATGIRARFLLGTYTGHLANGLAEPIPTPGRLHAALLNAAGQGLTAVETVHGLAPSPAAIAALEWLEQHPPTGLRVPRVAPLSNVSIKAFRKEGTIPKEGKDWKDKVTARATADGYAVAGEIGWCWHEPIPADIQETLSLLCADVGCLGEALSPVVLDLTDIEATHLLDHEATPFDPGGISVQAAIPGRTSALAQAHQEATARVPTVAQDRHTSSESAGSPPPPQAGLEQLRYREPAVERSTAPWPDVLLVPAKPSFGPEIKPQDRVQWCVTLHRALISAIGFGASPLITGRYPEGAPIPPNRVAIQYLSSSLVRHHGIDGPAFAVMLPPNSGAEIESVASNLPWLGKITHRNQTVTLAEPVAISGDSMWDTPLPGTVRLWRTDTVVVPETAPQRRGRGPNGARPAWTLKDAALVSIGLVWRDSFSPPNGNRWFEELSDSVRIHQVHVFDTQRVHASDVSRWVHKTPSQVVVQPYRATVALGDLAGSGTLVAIGQSRHLGGGLLVPRDVPVEMVLDSLGEGKPC</sequence>
<organism evidence="2 3">
    <name type="scientific">Nocardia lasii</name>
    <dbReference type="NCBI Taxonomy" id="1616107"/>
    <lineage>
        <taxon>Bacteria</taxon>
        <taxon>Bacillati</taxon>
        <taxon>Actinomycetota</taxon>
        <taxon>Actinomycetes</taxon>
        <taxon>Mycobacteriales</taxon>
        <taxon>Nocardiaceae</taxon>
        <taxon>Nocardia</taxon>
    </lineage>
</organism>
<dbReference type="Proteomes" id="UP001596223">
    <property type="component" value="Unassembled WGS sequence"/>
</dbReference>
<feature type="region of interest" description="Disordered" evidence="1">
    <location>
        <begin position="191"/>
        <end position="228"/>
    </location>
</feature>
<comment type="caution">
    <text evidence="2">The sequence shown here is derived from an EMBL/GenBank/DDBJ whole genome shotgun (WGS) entry which is preliminary data.</text>
</comment>
<dbReference type="NCBIfam" id="TIGR02165">
    <property type="entry name" value="cas5_6_GSU0054"/>
    <property type="match status" value="1"/>
</dbReference>
<evidence type="ECO:0000313" key="2">
    <source>
        <dbReference type="EMBL" id="MFC6013095.1"/>
    </source>
</evidence>
<proteinExistence type="predicted"/>
<keyword evidence="3" id="KW-1185">Reference proteome</keyword>
<evidence type="ECO:0000256" key="1">
    <source>
        <dbReference type="SAM" id="MobiDB-lite"/>
    </source>
</evidence>